<organism evidence="5 6">
    <name type="scientific">Mannheimia cairinae</name>
    <dbReference type="NCBI Taxonomy" id="3025936"/>
    <lineage>
        <taxon>Bacteria</taxon>
        <taxon>Pseudomonadati</taxon>
        <taxon>Pseudomonadota</taxon>
        <taxon>Gammaproteobacteria</taxon>
        <taxon>Pasteurellales</taxon>
        <taxon>Pasteurellaceae</taxon>
        <taxon>Mannheimia</taxon>
    </lineage>
</organism>
<accession>A0ABT5MRP6</accession>
<evidence type="ECO:0000256" key="2">
    <source>
        <dbReference type="ARBA" id="ARBA00023125"/>
    </source>
</evidence>
<dbReference type="InterPro" id="IPR023187">
    <property type="entry name" value="Tscrpt_reg_MarR-type_CS"/>
</dbReference>
<dbReference type="InterPro" id="IPR036390">
    <property type="entry name" value="WH_DNA-bd_sf"/>
</dbReference>
<evidence type="ECO:0000313" key="6">
    <source>
        <dbReference type="Proteomes" id="UP001221909"/>
    </source>
</evidence>
<dbReference type="InterPro" id="IPR036388">
    <property type="entry name" value="WH-like_DNA-bd_sf"/>
</dbReference>
<dbReference type="EMBL" id="JAQSJE010000009">
    <property type="protein sequence ID" value="MDD0824720.1"/>
    <property type="molecule type" value="Genomic_DNA"/>
</dbReference>
<dbReference type="SUPFAM" id="SSF46785">
    <property type="entry name" value="Winged helix' DNA-binding domain"/>
    <property type="match status" value="1"/>
</dbReference>
<evidence type="ECO:0000256" key="3">
    <source>
        <dbReference type="ARBA" id="ARBA00023163"/>
    </source>
</evidence>
<evidence type="ECO:0000259" key="4">
    <source>
        <dbReference type="PROSITE" id="PS50995"/>
    </source>
</evidence>
<comment type="caution">
    <text evidence="5">The sequence shown here is derived from an EMBL/GenBank/DDBJ whole genome shotgun (WGS) entry which is preliminary data.</text>
</comment>
<proteinExistence type="predicted"/>
<dbReference type="Pfam" id="PF12802">
    <property type="entry name" value="MarR_2"/>
    <property type="match status" value="1"/>
</dbReference>
<dbReference type="SMART" id="SM00347">
    <property type="entry name" value="HTH_MARR"/>
    <property type="match status" value="1"/>
</dbReference>
<protein>
    <submittedName>
        <fullName evidence="5">MarR family transcriptional regulator</fullName>
    </submittedName>
</protein>
<dbReference type="PANTHER" id="PTHR42756">
    <property type="entry name" value="TRANSCRIPTIONAL REGULATOR, MARR"/>
    <property type="match status" value="1"/>
</dbReference>
<keyword evidence="6" id="KW-1185">Reference proteome</keyword>
<dbReference type="Proteomes" id="UP001221909">
    <property type="component" value="Unassembled WGS sequence"/>
</dbReference>
<dbReference type="RefSeq" id="WP_273748894.1">
    <property type="nucleotide sequence ID" value="NZ_JAQSJE010000009.1"/>
</dbReference>
<keyword evidence="2" id="KW-0238">DNA-binding</keyword>
<keyword evidence="3" id="KW-0804">Transcription</keyword>
<dbReference type="Gene3D" id="1.10.10.10">
    <property type="entry name" value="Winged helix-like DNA-binding domain superfamily/Winged helix DNA-binding domain"/>
    <property type="match status" value="1"/>
</dbReference>
<name>A0ABT5MRP6_9PAST</name>
<dbReference type="InterPro" id="IPR000835">
    <property type="entry name" value="HTH_MarR-typ"/>
</dbReference>
<keyword evidence="1" id="KW-0805">Transcription regulation</keyword>
<feature type="domain" description="HTH marR-type" evidence="4">
    <location>
        <begin position="1"/>
        <end position="132"/>
    </location>
</feature>
<reference evidence="5 6" key="1">
    <citation type="submission" date="2023-02" db="EMBL/GenBank/DDBJ databases">
        <title>Mannheimia cairiniae sp. nov., a novel species of Mannheimia obtained from moscovy ducks (Cairina moschata) and reclassification of Mannheimia ovis as heterotypic synonym of Mannheimia pernigra.</title>
        <authorList>
            <person name="Christensen H."/>
        </authorList>
    </citation>
    <scope>NUCLEOTIDE SEQUENCE [LARGE SCALE GENOMIC DNA]</scope>
    <source>
        <strain evidence="5 6">AT1</strain>
    </source>
</reference>
<evidence type="ECO:0000256" key="1">
    <source>
        <dbReference type="ARBA" id="ARBA00023015"/>
    </source>
</evidence>
<dbReference type="PROSITE" id="PS01117">
    <property type="entry name" value="HTH_MARR_1"/>
    <property type="match status" value="1"/>
</dbReference>
<dbReference type="PROSITE" id="PS50995">
    <property type="entry name" value="HTH_MARR_2"/>
    <property type="match status" value="1"/>
</dbReference>
<sequence>MNKFDEISRLMSASHQLYDKWARKKGINYNILAVFYSIIHYPNCTQKDISEHWGLAKQTVFSVCQQLAKQELLAFFTDDEDKRSKVLYLTDKGKAIAQPIIDEIYTIEMSVIKQFGEQEMAELVLNLQKLSGIIEQQIEV</sequence>
<gene>
    <name evidence="5" type="ORF">PTQ27_09640</name>
</gene>
<dbReference type="PANTHER" id="PTHR42756:SF1">
    <property type="entry name" value="TRANSCRIPTIONAL REPRESSOR OF EMRAB OPERON"/>
    <property type="match status" value="1"/>
</dbReference>
<evidence type="ECO:0000313" key="5">
    <source>
        <dbReference type="EMBL" id="MDD0824720.1"/>
    </source>
</evidence>